<evidence type="ECO:0000256" key="1">
    <source>
        <dbReference type="ARBA" id="ARBA00004141"/>
    </source>
</evidence>
<dbReference type="InterPro" id="IPR002293">
    <property type="entry name" value="AA/rel_permease1"/>
</dbReference>
<evidence type="ECO:0000313" key="7">
    <source>
        <dbReference type="Proteomes" id="UP000004200"/>
    </source>
</evidence>
<organism evidence="6 7">
    <name type="scientific">Thiorhodococcus drewsii AZ1</name>
    <dbReference type="NCBI Taxonomy" id="765913"/>
    <lineage>
        <taxon>Bacteria</taxon>
        <taxon>Pseudomonadati</taxon>
        <taxon>Pseudomonadota</taxon>
        <taxon>Gammaproteobacteria</taxon>
        <taxon>Chromatiales</taxon>
        <taxon>Chromatiaceae</taxon>
        <taxon>Thiorhodococcus</taxon>
    </lineage>
</organism>
<name>G2E2Q2_9GAMM</name>
<feature type="transmembrane region" description="Helical" evidence="5">
    <location>
        <begin position="46"/>
        <end position="69"/>
    </location>
</feature>
<proteinExistence type="predicted"/>
<dbReference type="PANTHER" id="PTHR11785:SF512">
    <property type="entry name" value="SOBREMESA, ISOFORM B"/>
    <property type="match status" value="1"/>
</dbReference>
<feature type="transmembrane region" description="Helical" evidence="5">
    <location>
        <begin position="90"/>
        <end position="120"/>
    </location>
</feature>
<evidence type="ECO:0000256" key="5">
    <source>
        <dbReference type="SAM" id="Phobius"/>
    </source>
</evidence>
<dbReference type="AlphaFoldDB" id="G2E2Q2"/>
<dbReference type="RefSeq" id="WP_007041278.1">
    <property type="nucleotide sequence ID" value="NZ_AFWT01000017.1"/>
</dbReference>
<keyword evidence="4 5" id="KW-0472">Membrane</keyword>
<dbReference type="Gene3D" id="1.20.1740.10">
    <property type="entry name" value="Amino acid/polyamine transporter I"/>
    <property type="match status" value="1"/>
</dbReference>
<keyword evidence="7" id="KW-1185">Reference proteome</keyword>
<dbReference type="PIRSF" id="PIRSF006060">
    <property type="entry name" value="AA_transporter"/>
    <property type="match status" value="1"/>
</dbReference>
<dbReference type="Pfam" id="PF13520">
    <property type="entry name" value="AA_permease_2"/>
    <property type="match status" value="1"/>
</dbReference>
<protein>
    <submittedName>
        <fullName evidence="6">Amino acid permease-associated region</fullName>
    </submittedName>
</protein>
<accession>G2E2Q2</accession>
<evidence type="ECO:0000256" key="2">
    <source>
        <dbReference type="ARBA" id="ARBA00022692"/>
    </source>
</evidence>
<evidence type="ECO:0000256" key="3">
    <source>
        <dbReference type="ARBA" id="ARBA00022989"/>
    </source>
</evidence>
<feature type="transmembrane region" description="Helical" evidence="5">
    <location>
        <begin position="12"/>
        <end position="40"/>
    </location>
</feature>
<feature type="transmembrane region" description="Helical" evidence="5">
    <location>
        <begin position="429"/>
        <end position="447"/>
    </location>
</feature>
<dbReference type="Proteomes" id="UP000004200">
    <property type="component" value="Unassembled WGS sequence"/>
</dbReference>
<feature type="transmembrane region" description="Helical" evidence="5">
    <location>
        <begin position="296"/>
        <end position="321"/>
    </location>
</feature>
<comment type="subcellular location">
    <subcellularLocation>
        <location evidence="1">Membrane</location>
        <topology evidence="1">Multi-pass membrane protein</topology>
    </subcellularLocation>
</comment>
<dbReference type="PANTHER" id="PTHR11785">
    <property type="entry name" value="AMINO ACID TRANSPORTER"/>
    <property type="match status" value="1"/>
</dbReference>
<feature type="transmembrane region" description="Helical" evidence="5">
    <location>
        <begin position="171"/>
        <end position="191"/>
    </location>
</feature>
<evidence type="ECO:0000313" key="6">
    <source>
        <dbReference type="EMBL" id="EGV30606.1"/>
    </source>
</evidence>
<keyword evidence="3 5" id="KW-1133">Transmembrane helix</keyword>
<dbReference type="InterPro" id="IPR050598">
    <property type="entry name" value="AminoAcid_Transporter"/>
</dbReference>
<feature type="transmembrane region" description="Helical" evidence="5">
    <location>
        <begin position="406"/>
        <end position="423"/>
    </location>
</feature>
<gene>
    <name evidence="6" type="ORF">ThidrDRAFT_2565</name>
</gene>
<dbReference type="STRING" id="765913.ThidrDRAFT_2565"/>
<feature type="transmembrane region" description="Helical" evidence="5">
    <location>
        <begin position="140"/>
        <end position="159"/>
    </location>
</feature>
<sequence>MSQAQPSELRREIGLVSATVLVVANMIGSGIFTTSGFILAELGSPTALLLCWLLGGLFALTGALCYGELGAMLPRAGGEYAYLRASFGPLPAFVSGWISLIVGFSAPIAAAAIAFATYFLGGASDPWLVLGSGEHPWISLSPITLLACAAVVVLSLVHIHSLRLGQGVQNLLTAFKIGFILVFIVAGLWLGQGDLGHLSQSLSDSGVSASSFAVALIFVSFAYSGWNAAAYLGGEIRRPGRNLPLALALGTLLVTLLYLLLNLVYLYALPPQAMSGLLEIAGGAADALFGADIGALFGLAIALGLLSVMSAMIMAGPRVYFAMACDGVFFRRFGSVHAKRHTPAQAIILQALIAIAMILVAAYDALLVYIGFTLSLSSMLTVVGLMRMRHRSPDLPRPYRTLGYPVTPLIFIAGNLWIVLYTLSSKPVVGLYGLATLLLGGLIYRFLRPTDGPPDTLEPLPSEPSA</sequence>
<evidence type="ECO:0000256" key="4">
    <source>
        <dbReference type="ARBA" id="ARBA00023136"/>
    </source>
</evidence>
<dbReference type="EMBL" id="AFWT01000017">
    <property type="protein sequence ID" value="EGV30606.1"/>
    <property type="molecule type" value="Genomic_DNA"/>
</dbReference>
<keyword evidence="2 5" id="KW-0812">Transmembrane</keyword>
<dbReference type="PATRIC" id="fig|765913.3.peg.2613"/>
<feature type="transmembrane region" description="Helical" evidence="5">
    <location>
        <begin position="245"/>
        <end position="268"/>
    </location>
</feature>
<dbReference type="OrthoDB" id="9804700at2"/>
<feature type="transmembrane region" description="Helical" evidence="5">
    <location>
        <begin position="342"/>
        <end position="360"/>
    </location>
</feature>
<dbReference type="GO" id="GO:0015179">
    <property type="term" value="F:L-amino acid transmembrane transporter activity"/>
    <property type="evidence" value="ECO:0007669"/>
    <property type="project" value="TreeGrafter"/>
</dbReference>
<feature type="transmembrane region" description="Helical" evidence="5">
    <location>
        <begin position="211"/>
        <end position="233"/>
    </location>
</feature>
<comment type="caution">
    <text evidence="6">The sequence shown here is derived from an EMBL/GenBank/DDBJ whole genome shotgun (WGS) entry which is preliminary data.</text>
</comment>
<feature type="transmembrane region" description="Helical" evidence="5">
    <location>
        <begin position="366"/>
        <end position="385"/>
    </location>
</feature>
<dbReference type="eggNOG" id="COG0531">
    <property type="taxonomic scope" value="Bacteria"/>
</dbReference>
<dbReference type="GO" id="GO:0016020">
    <property type="term" value="C:membrane"/>
    <property type="evidence" value="ECO:0007669"/>
    <property type="project" value="UniProtKB-SubCell"/>
</dbReference>
<reference evidence="6 7" key="1">
    <citation type="submission" date="2011-06" db="EMBL/GenBank/DDBJ databases">
        <title>The draft genome of Thiorhodococcus drewsii AZ1.</title>
        <authorList>
            <consortium name="US DOE Joint Genome Institute (JGI-PGF)"/>
            <person name="Lucas S."/>
            <person name="Han J."/>
            <person name="Lapidus A."/>
            <person name="Cheng J.-F."/>
            <person name="Goodwin L."/>
            <person name="Pitluck S."/>
            <person name="Peters L."/>
            <person name="Land M.L."/>
            <person name="Hauser L."/>
            <person name="Vogl K."/>
            <person name="Liu Z."/>
            <person name="Imhoff J."/>
            <person name="Thiel V."/>
            <person name="Frigaard N.-U."/>
            <person name="Bryant D.A."/>
            <person name="Woyke T.J."/>
        </authorList>
    </citation>
    <scope>NUCLEOTIDE SEQUENCE [LARGE SCALE GENOMIC DNA]</scope>
    <source>
        <strain evidence="6 7">AZ1</strain>
    </source>
</reference>